<dbReference type="GO" id="GO:0003676">
    <property type="term" value="F:nucleic acid binding"/>
    <property type="evidence" value="ECO:0007669"/>
    <property type="project" value="InterPro"/>
</dbReference>
<reference evidence="12 13" key="1">
    <citation type="submission" date="2018-11" db="EMBL/GenBank/DDBJ databases">
        <title>Genomic Encyclopedia of Type Strains, Phase IV (KMG-IV): sequencing the most valuable type-strain genomes for metagenomic binning, comparative biology and taxonomic classification.</title>
        <authorList>
            <person name="Goeker M."/>
        </authorList>
    </citation>
    <scope>NUCLEOTIDE SEQUENCE [LARGE SCALE GENOMIC DNA]</scope>
    <source>
        <strain evidence="12 13">DSM 100316</strain>
    </source>
</reference>
<feature type="short sequence motif" description="Q motif" evidence="6">
    <location>
        <begin position="1"/>
        <end position="28"/>
    </location>
</feature>
<comment type="similarity">
    <text evidence="5 7">Belongs to the DEAD box helicase family.</text>
</comment>
<keyword evidence="4 7" id="KW-0067">ATP-binding</keyword>
<dbReference type="CDD" id="cd00268">
    <property type="entry name" value="DEADc"/>
    <property type="match status" value="1"/>
</dbReference>
<keyword evidence="1 7" id="KW-0547">Nucleotide-binding</keyword>
<name>A0A3N2DYK8_9GAMM</name>
<dbReference type="Pfam" id="PF00270">
    <property type="entry name" value="DEAD"/>
    <property type="match status" value="1"/>
</dbReference>
<evidence type="ECO:0000313" key="12">
    <source>
        <dbReference type="EMBL" id="ROS04933.1"/>
    </source>
</evidence>
<comment type="caution">
    <text evidence="12">The sequence shown here is derived from an EMBL/GenBank/DDBJ whole genome shotgun (WGS) entry which is preliminary data.</text>
</comment>
<keyword evidence="2 7" id="KW-0378">Hydrolase</keyword>
<feature type="domain" description="Helicase ATP-binding" evidence="9">
    <location>
        <begin position="31"/>
        <end position="204"/>
    </location>
</feature>
<evidence type="ECO:0000259" key="9">
    <source>
        <dbReference type="PROSITE" id="PS51192"/>
    </source>
</evidence>
<dbReference type="InterPro" id="IPR027417">
    <property type="entry name" value="P-loop_NTPase"/>
</dbReference>
<evidence type="ECO:0000259" key="10">
    <source>
        <dbReference type="PROSITE" id="PS51194"/>
    </source>
</evidence>
<evidence type="ECO:0000256" key="6">
    <source>
        <dbReference type="PROSITE-ProRule" id="PRU00552"/>
    </source>
</evidence>
<evidence type="ECO:0000313" key="13">
    <source>
        <dbReference type="Proteomes" id="UP000275394"/>
    </source>
</evidence>
<dbReference type="CDD" id="cd18787">
    <property type="entry name" value="SF2_C_DEAD"/>
    <property type="match status" value="1"/>
</dbReference>
<evidence type="ECO:0000256" key="3">
    <source>
        <dbReference type="ARBA" id="ARBA00022806"/>
    </source>
</evidence>
<dbReference type="EMBL" id="RKHR01000003">
    <property type="protein sequence ID" value="ROS04933.1"/>
    <property type="molecule type" value="Genomic_DNA"/>
</dbReference>
<dbReference type="OrthoDB" id="9805696at2"/>
<keyword evidence="13" id="KW-1185">Reference proteome</keyword>
<feature type="domain" description="Helicase C-terminal" evidence="10">
    <location>
        <begin position="216"/>
        <end position="377"/>
    </location>
</feature>
<evidence type="ECO:0000256" key="7">
    <source>
        <dbReference type="RuleBase" id="RU000492"/>
    </source>
</evidence>
<dbReference type="InterPro" id="IPR011545">
    <property type="entry name" value="DEAD/DEAH_box_helicase_dom"/>
</dbReference>
<dbReference type="Gene3D" id="3.40.50.300">
    <property type="entry name" value="P-loop containing nucleotide triphosphate hydrolases"/>
    <property type="match status" value="2"/>
</dbReference>
<protein>
    <submittedName>
        <fullName evidence="12">Superfamily II DNA/RNA helicase</fullName>
    </submittedName>
</protein>
<dbReference type="RefSeq" id="WP_123710891.1">
    <property type="nucleotide sequence ID" value="NZ_RKHR01000003.1"/>
</dbReference>
<dbReference type="PROSITE" id="PS51195">
    <property type="entry name" value="Q_MOTIF"/>
    <property type="match status" value="1"/>
</dbReference>
<evidence type="ECO:0000256" key="5">
    <source>
        <dbReference type="ARBA" id="ARBA00038437"/>
    </source>
</evidence>
<organism evidence="12 13">
    <name type="scientific">Sinobacterium caligoides</name>
    <dbReference type="NCBI Taxonomy" id="933926"/>
    <lineage>
        <taxon>Bacteria</taxon>
        <taxon>Pseudomonadati</taxon>
        <taxon>Pseudomonadota</taxon>
        <taxon>Gammaproteobacteria</taxon>
        <taxon>Cellvibrionales</taxon>
        <taxon>Spongiibacteraceae</taxon>
        <taxon>Sinobacterium</taxon>
    </lineage>
</organism>
<dbReference type="InterPro" id="IPR000629">
    <property type="entry name" value="RNA-helicase_DEAD-box_CS"/>
</dbReference>
<feature type="region of interest" description="Disordered" evidence="8">
    <location>
        <begin position="384"/>
        <end position="459"/>
    </location>
</feature>
<dbReference type="SUPFAM" id="SSF52540">
    <property type="entry name" value="P-loop containing nucleoside triphosphate hydrolases"/>
    <property type="match status" value="1"/>
</dbReference>
<dbReference type="PROSITE" id="PS00039">
    <property type="entry name" value="DEAD_ATP_HELICASE"/>
    <property type="match status" value="1"/>
</dbReference>
<dbReference type="PROSITE" id="PS51192">
    <property type="entry name" value="HELICASE_ATP_BIND_1"/>
    <property type="match status" value="1"/>
</dbReference>
<dbReference type="InterPro" id="IPR001650">
    <property type="entry name" value="Helicase_C-like"/>
</dbReference>
<dbReference type="InterPro" id="IPR044742">
    <property type="entry name" value="DEAD/DEAH_RhlB"/>
</dbReference>
<dbReference type="SMART" id="SM00487">
    <property type="entry name" value="DEXDc"/>
    <property type="match status" value="1"/>
</dbReference>
<proteinExistence type="inferred from homology"/>
<evidence type="ECO:0000256" key="1">
    <source>
        <dbReference type="ARBA" id="ARBA00022741"/>
    </source>
</evidence>
<dbReference type="InterPro" id="IPR050079">
    <property type="entry name" value="DEAD_box_RNA_helicase"/>
</dbReference>
<dbReference type="AlphaFoldDB" id="A0A3N2DYK8"/>
<feature type="compositionally biased region" description="Basic residues" evidence="8">
    <location>
        <begin position="384"/>
        <end position="399"/>
    </location>
</feature>
<dbReference type="PROSITE" id="PS51194">
    <property type="entry name" value="HELICASE_CTER"/>
    <property type="match status" value="1"/>
</dbReference>
<dbReference type="GO" id="GO:0003724">
    <property type="term" value="F:RNA helicase activity"/>
    <property type="evidence" value="ECO:0007669"/>
    <property type="project" value="InterPro"/>
</dbReference>
<keyword evidence="3 7" id="KW-0347">Helicase</keyword>
<dbReference type="GO" id="GO:0005524">
    <property type="term" value="F:ATP binding"/>
    <property type="evidence" value="ECO:0007669"/>
    <property type="project" value="UniProtKB-KW"/>
</dbReference>
<dbReference type="InterPro" id="IPR014001">
    <property type="entry name" value="Helicase_ATP-bd"/>
</dbReference>
<dbReference type="InterPro" id="IPR014014">
    <property type="entry name" value="RNA_helicase_DEAD_Q_motif"/>
</dbReference>
<sequence length="459" mass="50434">MFSELSLHPSLLKALSILKIERPTEVQAASLPAIMAGDDLMISAETGSGKTAAFLLPILNRCITQPKASLNPRALVLVPTRELANQVYKNCESLGRYTRVTPGLVIGGESFRQQASMLRKNPEVLVATPGRLIEHIHKGSLKLTEIETLVLDEADRMLDMGFAEEVMEIVKFCPEQRQTLLLSATLNHRGIKTMSEQVLSEPKIISVDTVRDNHSAIKQSIIFADDSKQKAKMLAALIQQEQPTKTVVFTNTKTQADQLGGLMRYHKIDTLVLHGDMTQDLRKQVTHKFRNSRTQLLVATDVAARGLDIKNVGLVVNFDFPRGGDDYVHRIGRTGRAGQSGTAVSFVMINEYNLMSSVERYLNLSFERRKLDGFEVEYKGPKKLKASGKAASNKKRKPAGKSTGGKKVATKKAASKKTAAKKVKGKATSAVRRDKVSGDSPPVKRKRAVLSGDAPPKKL</sequence>
<dbReference type="PANTHER" id="PTHR47959">
    <property type="entry name" value="ATP-DEPENDENT RNA HELICASE RHLE-RELATED"/>
    <property type="match status" value="1"/>
</dbReference>
<dbReference type="Proteomes" id="UP000275394">
    <property type="component" value="Unassembled WGS sequence"/>
</dbReference>
<gene>
    <name evidence="12" type="ORF">EDC56_0450</name>
</gene>
<dbReference type="PANTHER" id="PTHR47959:SF3">
    <property type="entry name" value="ATP-DEPENDENT RNA HELICASE SRMB"/>
    <property type="match status" value="1"/>
</dbReference>
<evidence type="ECO:0000259" key="11">
    <source>
        <dbReference type="PROSITE" id="PS51195"/>
    </source>
</evidence>
<feature type="compositionally biased region" description="Basic residues" evidence="8">
    <location>
        <begin position="408"/>
        <end position="425"/>
    </location>
</feature>
<dbReference type="GO" id="GO:0005829">
    <property type="term" value="C:cytosol"/>
    <property type="evidence" value="ECO:0007669"/>
    <property type="project" value="TreeGrafter"/>
</dbReference>
<feature type="domain" description="DEAD-box RNA helicase Q" evidence="11">
    <location>
        <begin position="1"/>
        <end position="28"/>
    </location>
</feature>
<dbReference type="GO" id="GO:0016787">
    <property type="term" value="F:hydrolase activity"/>
    <property type="evidence" value="ECO:0007669"/>
    <property type="project" value="UniProtKB-KW"/>
</dbReference>
<dbReference type="SMART" id="SM00490">
    <property type="entry name" value="HELICc"/>
    <property type="match status" value="1"/>
</dbReference>
<evidence type="ECO:0000256" key="2">
    <source>
        <dbReference type="ARBA" id="ARBA00022801"/>
    </source>
</evidence>
<evidence type="ECO:0000256" key="4">
    <source>
        <dbReference type="ARBA" id="ARBA00022840"/>
    </source>
</evidence>
<dbReference type="Pfam" id="PF00271">
    <property type="entry name" value="Helicase_C"/>
    <property type="match status" value="1"/>
</dbReference>
<accession>A0A3N2DYK8</accession>
<evidence type="ECO:0000256" key="8">
    <source>
        <dbReference type="SAM" id="MobiDB-lite"/>
    </source>
</evidence>